<dbReference type="Proteomes" id="UP000593576">
    <property type="component" value="Unassembled WGS sequence"/>
</dbReference>
<proteinExistence type="predicted"/>
<feature type="transmembrane region" description="Helical" evidence="1">
    <location>
        <begin position="23"/>
        <end position="43"/>
    </location>
</feature>
<organism evidence="2 3">
    <name type="scientific">Gossypium schwendimanii</name>
    <name type="common">Cotton</name>
    <dbReference type="NCBI Taxonomy" id="34291"/>
    <lineage>
        <taxon>Eukaryota</taxon>
        <taxon>Viridiplantae</taxon>
        <taxon>Streptophyta</taxon>
        <taxon>Embryophyta</taxon>
        <taxon>Tracheophyta</taxon>
        <taxon>Spermatophyta</taxon>
        <taxon>Magnoliopsida</taxon>
        <taxon>eudicotyledons</taxon>
        <taxon>Gunneridae</taxon>
        <taxon>Pentapetalae</taxon>
        <taxon>rosids</taxon>
        <taxon>malvids</taxon>
        <taxon>Malvales</taxon>
        <taxon>Malvaceae</taxon>
        <taxon>Malvoideae</taxon>
        <taxon>Gossypium</taxon>
    </lineage>
</organism>
<evidence type="ECO:0000256" key="1">
    <source>
        <dbReference type="SAM" id="Phobius"/>
    </source>
</evidence>
<feature type="non-terminal residue" evidence="2">
    <location>
        <position position="76"/>
    </location>
</feature>
<dbReference type="InterPro" id="IPR009500">
    <property type="entry name" value="DUF1118"/>
</dbReference>
<evidence type="ECO:0000313" key="3">
    <source>
        <dbReference type="Proteomes" id="UP000593576"/>
    </source>
</evidence>
<accession>A0A7J9MS13</accession>
<keyword evidence="1" id="KW-1133">Transmembrane helix</keyword>
<comment type="caution">
    <text evidence="2">The sequence shown here is derived from an EMBL/GenBank/DDBJ whole genome shotgun (WGS) entry which is preliminary data.</text>
</comment>
<protein>
    <submittedName>
        <fullName evidence="2">Uncharacterized protein</fullName>
    </submittedName>
</protein>
<keyword evidence="1" id="KW-0812">Transmembrane</keyword>
<evidence type="ECO:0000313" key="2">
    <source>
        <dbReference type="EMBL" id="MBA0873791.1"/>
    </source>
</evidence>
<feature type="transmembrane region" description="Helical" evidence="1">
    <location>
        <begin position="49"/>
        <end position="75"/>
    </location>
</feature>
<name>A0A7J9MS13_GOSSC</name>
<dbReference type="AlphaFoldDB" id="A0A7J9MS13"/>
<gene>
    <name evidence="2" type="ORF">Goshw_007107</name>
</gene>
<sequence length="76" mass="8109">EEIEVNVFKKLEKRKVLSNFEKAGLLSKAEELVVALVAVVIIPDDSVGLMVLQVVVAKALVIGAIGLFVGSVILVH</sequence>
<dbReference type="EMBL" id="JABFAF010000013">
    <property type="protein sequence ID" value="MBA0873791.1"/>
    <property type="molecule type" value="Genomic_DNA"/>
</dbReference>
<keyword evidence="1" id="KW-0472">Membrane</keyword>
<reference evidence="2 3" key="1">
    <citation type="journal article" date="2019" name="Genome Biol. Evol.">
        <title>Insights into the evolution of the New World diploid cottons (Gossypium, subgenus Houzingenia) based on genome sequencing.</title>
        <authorList>
            <person name="Grover C.E."/>
            <person name="Arick M.A. 2nd"/>
            <person name="Thrash A."/>
            <person name="Conover J.L."/>
            <person name="Sanders W.S."/>
            <person name="Peterson D.G."/>
            <person name="Frelichowski J.E."/>
            <person name="Scheffler J.A."/>
            <person name="Scheffler B.E."/>
            <person name="Wendel J.F."/>
        </authorList>
    </citation>
    <scope>NUCLEOTIDE SEQUENCE [LARGE SCALE GENOMIC DNA]</scope>
    <source>
        <strain evidence="2">1</strain>
        <tissue evidence="2">Leaf</tissue>
    </source>
</reference>
<keyword evidence="3" id="KW-1185">Reference proteome</keyword>
<dbReference type="OrthoDB" id="1001554at2759"/>
<dbReference type="Pfam" id="PF06549">
    <property type="entry name" value="DUF1118"/>
    <property type="match status" value="1"/>
</dbReference>